<accession>A0A7S3LF57</accession>
<dbReference type="EMBL" id="HBIM01021801">
    <property type="protein sequence ID" value="CAE0419389.1"/>
    <property type="molecule type" value="Transcribed_RNA"/>
</dbReference>
<proteinExistence type="predicted"/>
<evidence type="ECO:0000313" key="2">
    <source>
        <dbReference type="EMBL" id="CAE0419389.1"/>
    </source>
</evidence>
<feature type="region of interest" description="Disordered" evidence="1">
    <location>
        <begin position="87"/>
        <end position="114"/>
    </location>
</feature>
<protein>
    <submittedName>
        <fullName evidence="2">Uncharacterized protein</fullName>
    </submittedName>
</protein>
<sequence>MVARTKISPSLVIEEGGRRNLSCPPRNINIAQPNGFSRKDSFSECSALSRRSESFDGSLSSSLPIPVAPAPSAANVRSRFLNRLGFLPPMQQSMKKSPSKRGRSGSRDSSEPSFQVLLKEGNESRSSLRRPFNFFSQGSSTSFTSSESDFSLGDSERSVSFSPSVTVHPIPKHSAYSQRIRQTIWTAPSEMQENAARNCIEFAAENWDWRQVAEDQDMVLYQGELVHPVHFAHEYNIRRQFCAVMSAQSQNAL</sequence>
<organism evidence="2">
    <name type="scientific">Amphora coffeiformis</name>
    <dbReference type="NCBI Taxonomy" id="265554"/>
    <lineage>
        <taxon>Eukaryota</taxon>
        <taxon>Sar</taxon>
        <taxon>Stramenopiles</taxon>
        <taxon>Ochrophyta</taxon>
        <taxon>Bacillariophyta</taxon>
        <taxon>Bacillariophyceae</taxon>
        <taxon>Bacillariophycidae</taxon>
        <taxon>Thalassiophysales</taxon>
        <taxon>Catenulaceae</taxon>
        <taxon>Amphora</taxon>
    </lineage>
</organism>
<dbReference type="AlphaFoldDB" id="A0A7S3LF57"/>
<evidence type="ECO:0000256" key="1">
    <source>
        <dbReference type="SAM" id="MobiDB-lite"/>
    </source>
</evidence>
<name>A0A7S3LF57_9STRA</name>
<gene>
    <name evidence="2" type="ORF">ACOF00016_LOCUS16230</name>
</gene>
<reference evidence="2" key="1">
    <citation type="submission" date="2021-01" db="EMBL/GenBank/DDBJ databases">
        <authorList>
            <person name="Corre E."/>
            <person name="Pelletier E."/>
            <person name="Niang G."/>
            <person name="Scheremetjew M."/>
            <person name="Finn R."/>
            <person name="Kale V."/>
            <person name="Holt S."/>
            <person name="Cochrane G."/>
            <person name="Meng A."/>
            <person name="Brown T."/>
            <person name="Cohen L."/>
        </authorList>
    </citation>
    <scope>NUCLEOTIDE SEQUENCE</scope>
    <source>
        <strain evidence="2">CCMP127</strain>
    </source>
</reference>